<accession>A0A326UC75</accession>
<keyword evidence="2" id="KW-0812">Transmembrane</keyword>
<evidence type="ECO:0000313" key="4">
    <source>
        <dbReference type="Proteomes" id="UP000248806"/>
    </source>
</evidence>
<organism evidence="3 4">
    <name type="scientific">Thermosporothrix hazakensis</name>
    <dbReference type="NCBI Taxonomy" id="644383"/>
    <lineage>
        <taxon>Bacteria</taxon>
        <taxon>Bacillati</taxon>
        <taxon>Chloroflexota</taxon>
        <taxon>Ktedonobacteria</taxon>
        <taxon>Ktedonobacterales</taxon>
        <taxon>Thermosporotrichaceae</taxon>
        <taxon>Thermosporothrix</taxon>
    </lineage>
</organism>
<feature type="coiled-coil region" evidence="1">
    <location>
        <begin position="193"/>
        <end position="223"/>
    </location>
</feature>
<keyword evidence="2" id="KW-1133">Transmembrane helix</keyword>
<dbReference type="EMBL" id="QKUF01000001">
    <property type="protein sequence ID" value="PZW36008.1"/>
    <property type="molecule type" value="Genomic_DNA"/>
</dbReference>
<keyword evidence="4" id="KW-1185">Reference proteome</keyword>
<feature type="transmembrane region" description="Helical" evidence="2">
    <location>
        <begin position="248"/>
        <end position="271"/>
    </location>
</feature>
<feature type="transmembrane region" description="Helical" evidence="2">
    <location>
        <begin position="277"/>
        <end position="306"/>
    </location>
</feature>
<evidence type="ECO:0000256" key="1">
    <source>
        <dbReference type="SAM" id="Coils"/>
    </source>
</evidence>
<dbReference type="OrthoDB" id="153748at2"/>
<name>A0A326UC75_THEHA</name>
<gene>
    <name evidence="3" type="ORF">EI42_00178</name>
</gene>
<dbReference type="Proteomes" id="UP000248806">
    <property type="component" value="Unassembled WGS sequence"/>
</dbReference>
<dbReference type="RefSeq" id="WP_111317757.1">
    <property type="nucleotide sequence ID" value="NZ_BIFX01000001.1"/>
</dbReference>
<comment type="caution">
    <text evidence="3">The sequence shown here is derived from an EMBL/GenBank/DDBJ whole genome shotgun (WGS) entry which is preliminary data.</text>
</comment>
<evidence type="ECO:0000313" key="3">
    <source>
        <dbReference type="EMBL" id="PZW36008.1"/>
    </source>
</evidence>
<proteinExistence type="predicted"/>
<evidence type="ECO:0000256" key="2">
    <source>
        <dbReference type="SAM" id="Phobius"/>
    </source>
</evidence>
<sequence>MIQRDEISPATDALERLPRTSGQRNAIITRKASGRLKQTDALPYYGSDGPGTRAAWKQVAQLREENRHLRTLLEEQRTTYQQLQEEHTTLKAEFENQLAQLHNGYQQELEYYQQHLHEATTERQRLQETVELHTQELQTTAQEEARKLIAAATQELARSPENPPELLQEVKATIETQIKQQEEKHLVELLLLKREVQHMADVLDKERKQLAEEQKRVLTLQRSSREQAHLRQRLLEQRIKTRWKVTSLLTTIVFLFCMIAFQFLFLLLFHIPLTAGISFALLTPILLCILGVFALNGPLATAWTIYTGAPHKKKVQE</sequence>
<keyword evidence="2" id="KW-0472">Membrane</keyword>
<protein>
    <submittedName>
        <fullName evidence="3">Uncharacterized protein</fullName>
    </submittedName>
</protein>
<reference evidence="3 4" key="1">
    <citation type="submission" date="2018-06" db="EMBL/GenBank/DDBJ databases">
        <title>Genomic Encyclopedia of Archaeal and Bacterial Type Strains, Phase II (KMG-II): from individual species to whole genera.</title>
        <authorList>
            <person name="Goeker M."/>
        </authorList>
    </citation>
    <scope>NUCLEOTIDE SEQUENCE [LARGE SCALE GENOMIC DNA]</scope>
    <source>
        <strain evidence="3 4">ATCC BAA-1881</strain>
    </source>
</reference>
<keyword evidence="1" id="KW-0175">Coiled coil</keyword>
<feature type="coiled-coil region" evidence="1">
    <location>
        <begin position="59"/>
        <end position="143"/>
    </location>
</feature>
<dbReference type="AlphaFoldDB" id="A0A326UC75"/>